<keyword evidence="5" id="KW-0132">Cell division</keyword>
<feature type="compositionally biased region" description="Low complexity" evidence="12">
    <location>
        <begin position="516"/>
        <end position="532"/>
    </location>
</feature>
<dbReference type="InParanoid" id="A0A672G8R1"/>
<accession>A0A672G8R1</accession>
<dbReference type="CTD" id="152185"/>
<dbReference type="Proteomes" id="UP000472267">
    <property type="component" value="Chromosome 9"/>
</dbReference>
<keyword evidence="4" id="KW-0963">Cytoplasm</keyword>
<evidence type="ECO:0000256" key="5">
    <source>
        <dbReference type="ARBA" id="ARBA00022618"/>
    </source>
</evidence>
<dbReference type="GO" id="GO:0051310">
    <property type="term" value="P:metaphase chromosome alignment"/>
    <property type="evidence" value="ECO:0007669"/>
    <property type="project" value="TreeGrafter"/>
</dbReference>
<sequence>MSFVRVGRPQQHSKGKRPVRPKKAAATRRDWVSTVNDLSVHKLTPAELSHRHEIHKSHNQAAAQWELKEKALKRHLRHGGSPVHLDKASLSIIREVFSDQLLLQDVLARSDRAMAMVKDIFGDAPRRQTGHPSVTVAPDCDSDSELPVLQRPDPPTQLSLLSQSMMDQEALNEVDLSDAHPDSPDCRVVRRVNLRKFKGRPRGRTVQQQLIQHPNYHRDDDPVTPSSSGRIPDRAALNATVAVRRIRSKNSNSDDSKDEISSMVSQVLNPERLNQTDKSTSHRSRNCVSGSSELDGSSAGGNQSGLGLLQALLHQVEADLDSLSPETAQNPKEHRTQGLTGFSAALISTLGRLVHLLKQREDENRKEAEERRRLEKELSEQRALIDALTAETMTLREETASLQAELQQRTSELEEKLDSVVLVMGGLGLLGQHSDASQVLDVSAAECHSAPVAERGPRQPQVLVSPAILLSPPCQSDKRQHNSASYPVQQQQLPPLAPQHSSEDARAHGSASSLNSLQPPRRPSASSLSLSSDRLHPRLSPEAMLAEISELSRQTDAIRAQLSQARGVSPEAGGSLSSGSEQRRSGSSSTGRGASQRTVTPEEPRTPQAATPLLSVEQRLLELNRQNAAARGRLLELIEQQKQSVSVKVSPSVSPIPPSAFSPEAAAGKSSIEDVSLLQSAGSELSPHRFGAQRIEGKSQMNRQKQQEGWFSLSAHVR</sequence>
<reference evidence="13" key="1">
    <citation type="submission" date="2019-06" db="EMBL/GenBank/DDBJ databases">
        <authorList>
            <consortium name="Wellcome Sanger Institute Data Sharing"/>
        </authorList>
    </citation>
    <scope>NUCLEOTIDE SEQUENCE [LARGE SCALE GENOMIC DNA]</scope>
</reference>
<dbReference type="RefSeq" id="XP_029955611.1">
    <property type="nucleotide sequence ID" value="XM_030099751.1"/>
</dbReference>
<dbReference type="OMA" id="REQSPKH"/>
<dbReference type="GO" id="GO:0005819">
    <property type="term" value="C:spindle"/>
    <property type="evidence" value="ECO:0007669"/>
    <property type="project" value="UniProtKB-SubCell"/>
</dbReference>
<dbReference type="InterPro" id="IPR031387">
    <property type="entry name" value="SPICE1"/>
</dbReference>
<dbReference type="GeneID" id="115394442"/>
<feature type="region of interest" description="Disordered" evidence="12">
    <location>
        <begin position="199"/>
        <end position="302"/>
    </location>
</feature>
<evidence type="ECO:0000256" key="11">
    <source>
        <dbReference type="SAM" id="Coils"/>
    </source>
</evidence>
<feature type="coiled-coil region" evidence="11">
    <location>
        <begin position="357"/>
        <end position="416"/>
    </location>
</feature>
<feature type="coiled-coil region" evidence="11">
    <location>
        <begin position="613"/>
        <end position="640"/>
    </location>
</feature>
<feature type="region of interest" description="Disordered" evidence="12">
    <location>
        <begin position="1"/>
        <end position="28"/>
    </location>
</feature>
<keyword evidence="9" id="KW-0131">Cell cycle</keyword>
<dbReference type="Ensembl" id="ENSSFAT00005015898.1">
    <property type="protein sequence ID" value="ENSSFAP00005015273.1"/>
    <property type="gene ID" value="ENSSFAG00005008171.1"/>
</dbReference>
<dbReference type="GO" id="GO:0005814">
    <property type="term" value="C:centriole"/>
    <property type="evidence" value="ECO:0007669"/>
    <property type="project" value="UniProtKB-SubCell"/>
</dbReference>
<comment type="subcellular location">
    <subcellularLocation>
        <location evidence="1">Cytoplasm</location>
        <location evidence="1">Cytoskeleton</location>
        <location evidence="1">Microtubule organizing center</location>
        <location evidence="1">Centrosome</location>
        <location evidence="1">Centriole</location>
    </subcellularLocation>
    <subcellularLocation>
        <location evidence="2">Cytoplasm</location>
        <location evidence="2">Cytoskeleton</location>
        <location evidence="2">Spindle</location>
    </subcellularLocation>
</comment>
<evidence type="ECO:0000256" key="4">
    <source>
        <dbReference type="ARBA" id="ARBA00022490"/>
    </source>
</evidence>
<feature type="region of interest" description="Disordered" evidence="12">
    <location>
        <begin position="564"/>
        <end position="613"/>
    </location>
</feature>
<evidence type="ECO:0000256" key="9">
    <source>
        <dbReference type="ARBA" id="ARBA00023306"/>
    </source>
</evidence>
<gene>
    <name evidence="13" type="primary">spice1</name>
</gene>
<dbReference type="AlphaFoldDB" id="A0A672G8R1"/>
<dbReference type="GO" id="GO:0090307">
    <property type="term" value="P:mitotic spindle assembly"/>
    <property type="evidence" value="ECO:0007669"/>
    <property type="project" value="InterPro"/>
</dbReference>
<reference evidence="13" key="3">
    <citation type="submission" date="2025-09" db="UniProtKB">
        <authorList>
            <consortium name="Ensembl"/>
        </authorList>
    </citation>
    <scope>IDENTIFICATION</scope>
</reference>
<reference evidence="13" key="2">
    <citation type="submission" date="2025-08" db="UniProtKB">
        <authorList>
            <consortium name="Ensembl"/>
        </authorList>
    </citation>
    <scope>IDENTIFICATION</scope>
</reference>
<dbReference type="OrthoDB" id="6361178at2759"/>
<evidence type="ECO:0000313" key="14">
    <source>
        <dbReference type="Proteomes" id="UP000472267"/>
    </source>
</evidence>
<keyword evidence="6" id="KW-0498">Mitosis</keyword>
<dbReference type="GO" id="GO:0005813">
    <property type="term" value="C:centrosome"/>
    <property type="evidence" value="ECO:0007669"/>
    <property type="project" value="TreeGrafter"/>
</dbReference>
<evidence type="ECO:0000256" key="3">
    <source>
        <dbReference type="ARBA" id="ARBA00018313"/>
    </source>
</evidence>
<feature type="region of interest" description="Disordered" evidence="12">
    <location>
        <begin position="649"/>
        <end position="718"/>
    </location>
</feature>
<name>A0A672G8R1_SALFA</name>
<protein>
    <recommendedName>
        <fullName evidence="3">Spindle and centriole-associated protein 1</fullName>
    </recommendedName>
    <alternativeName>
        <fullName evidence="10">Coiled-coil domain-containing protein 52</fullName>
    </alternativeName>
</protein>
<evidence type="ECO:0000313" key="13">
    <source>
        <dbReference type="Ensembl" id="ENSSFAP00005015273.1"/>
    </source>
</evidence>
<keyword evidence="8" id="KW-0206">Cytoskeleton</keyword>
<evidence type="ECO:0000256" key="6">
    <source>
        <dbReference type="ARBA" id="ARBA00022776"/>
    </source>
</evidence>
<keyword evidence="7 11" id="KW-0175">Coiled coil</keyword>
<feature type="region of interest" description="Disordered" evidence="12">
    <location>
        <begin position="472"/>
        <end position="536"/>
    </location>
</feature>
<feature type="compositionally biased region" description="Polar residues" evidence="12">
    <location>
        <begin position="699"/>
        <end position="709"/>
    </location>
</feature>
<evidence type="ECO:0000256" key="8">
    <source>
        <dbReference type="ARBA" id="ARBA00023212"/>
    </source>
</evidence>
<dbReference type="GO" id="GO:0051301">
    <property type="term" value="P:cell division"/>
    <property type="evidence" value="ECO:0007669"/>
    <property type="project" value="UniProtKB-KW"/>
</dbReference>
<dbReference type="FunCoup" id="A0A672G8R1">
    <property type="interactions" value="662"/>
</dbReference>
<evidence type="ECO:0000256" key="1">
    <source>
        <dbReference type="ARBA" id="ARBA00004114"/>
    </source>
</evidence>
<dbReference type="Pfam" id="PF15678">
    <property type="entry name" value="SPICE"/>
    <property type="match status" value="1"/>
</dbReference>
<evidence type="ECO:0000256" key="10">
    <source>
        <dbReference type="ARBA" id="ARBA00030722"/>
    </source>
</evidence>
<dbReference type="PANTHER" id="PTHR31167">
    <property type="entry name" value="SPINDLE AND CENTRIOLE ASSOCIATED PROTEIN 1 SPICE1"/>
    <property type="match status" value="1"/>
</dbReference>
<feature type="compositionally biased region" description="Polar residues" evidence="12">
    <location>
        <begin position="263"/>
        <end position="278"/>
    </location>
</feature>
<proteinExistence type="predicted"/>
<feature type="compositionally biased region" description="Low complexity" evidence="12">
    <location>
        <begin position="573"/>
        <end position="597"/>
    </location>
</feature>
<keyword evidence="14" id="KW-1185">Reference proteome</keyword>
<feature type="compositionally biased region" description="Basic residues" evidence="12">
    <location>
        <begin position="11"/>
        <end position="26"/>
    </location>
</feature>
<evidence type="ECO:0000256" key="12">
    <source>
        <dbReference type="SAM" id="MobiDB-lite"/>
    </source>
</evidence>
<feature type="compositionally biased region" description="Polar residues" evidence="12">
    <location>
        <begin position="286"/>
        <end position="295"/>
    </location>
</feature>
<dbReference type="GO" id="GO:0046599">
    <property type="term" value="P:regulation of centriole replication"/>
    <property type="evidence" value="ECO:0007669"/>
    <property type="project" value="TreeGrafter"/>
</dbReference>
<feature type="region of interest" description="Disordered" evidence="12">
    <location>
        <begin position="124"/>
        <end position="158"/>
    </location>
</feature>
<dbReference type="PANTHER" id="PTHR31167:SF3">
    <property type="entry name" value="SPINDLE AND CENTRIOLE-ASSOCIATED PROTEIN 1"/>
    <property type="match status" value="1"/>
</dbReference>
<organism evidence="13 14">
    <name type="scientific">Salarias fasciatus</name>
    <name type="common">Jewelled blenny</name>
    <name type="synonym">Blennius fasciatus</name>
    <dbReference type="NCBI Taxonomy" id="181472"/>
    <lineage>
        <taxon>Eukaryota</taxon>
        <taxon>Metazoa</taxon>
        <taxon>Chordata</taxon>
        <taxon>Craniata</taxon>
        <taxon>Vertebrata</taxon>
        <taxon>Euteleostomi</taxon>
        <taxon>Actinopterygii</taxon>
        <taxon>Neopterygii</taxon>
        <taxon>Teleostei</taxon>
        <taxon>Neoteleostei</taxon>
        <taxon>Acanthomorphata</taxon>
        <taxon>Ovalentaria</taxon>
        <taxon>Blenniimorphae</taxon>
        <taxon>Blenniiformes</taxon>
        <taxon>Blennioidei</taxon>
        <taxon>Blenniidae</taxon>
        <taxon>Salariinae</taxon>
        <taxon>Salarias</taxon>
    </lineage>
</organism>
<evidence type="ECO:0000256" key="7">
    <source>
        <dbReference type="ARBA" id="ARBA00023054"/>
    </source>
</evidence>
<evidence type="ECO:0000256" key="2">
    <source>
        <dbReference type="ARBA" id="ARBA00004186"/>
    </source>
</evidence>